<evidence type="ECO:0000256" key="7">
    <source>
        <dbReference type="ARBA" id="ARBA00023274"/>
    </source>
</evidence>
<dbReference type="InterPro" id="IPR005727">
    <property type="entry name" value="Ribosomal_uL22_bac/chlpt-type"/>
</dbReference>
<reference evidence="14 15" key="1">
    <citation type="submission" date="2016-10" db="EMBL/GenBank/DDBJ databases">
        <authorList>
            <person name="de Groot N.N."/>
        </authorList>
    </citation>
    <scope>NUCLEOTIDE SEQUENCE [LARGE SCALE GENOMIC DNA]</scope>
    <source>
        <strain evidence="14 15">DSM 20581</strain>
    </source>
</reference>
<dbReference type="AlphaFoldDB" id="A0A1I5YAR5"/>
<dbReference type="GO" id="GO:0022625">
    <property type="term" value="C:cytosolic large ribosomal subunit"/>
    <property type="evidence" value="ECO:0007669"/>
    <property type="project" value="TreeGrafter"/>
</dbReference>
<evidence type="ECO:0000256" key="2">
    <source>
        <dbReference type="ARBA" id="ARBA00009451"/>
    </source>
</evidence>
<keyword evidence="15" id="KW-1185">Reference proteome</keyword>
<dbReference type="PANTHER" id="PTHR13501">
    <property type="entry name" value="CHLOROPLAST 50S RIBOSOMAL PROTEIN L22-RELATED"/>
    <property type="match status" value="1"/>
</dbReference>
<keyword evidence="7 10" id="KW-0687">Ribonucleoprotein</keyword>
<dbReference type="PROSITE" id="PS00464">
    <property type="entry name" value="RIBOSOMAL_L22"/>
    <property type="match status" value="1"/>
</dbReference>
<comment type="function">
    <text evidence="1 10">The globular domain of the protein is located near the polypeptide exit tunnel on the outside of the subunit, while an extended beta-hairpin is found that lines the wall of the exit tunnel in the center of the 70S ribosome.</text>
</comment>
<dbReference type="Pfam" id="PF00237">
    <property type="entry name" value="Ribosomal_L22"/>
    <property type="match status" value="1"/>
</dbReference>
<dbReference type="HAMAP" id="MF_01331_B">
    <property type="entry name" value="Ribosomal_uL22_B"/>
    <property type="match status" value="1"/>
</dbReference>
<dbReference type="OrthoDB" id="9805969at2"/>
<organism evidence="14 15">
    <name type="scientific">Desemzia incerta</name>
    <dbReference type="NCBI Taxonomy" id="82801"/>
    <lineage>
        <taxon>Bacteria</taxon>
        <taxon>Bacillati</taxon>
        <taxon>Bacillota</taxon>
        <taxon>Bacilli</taxon>
        <taxon>Lactobacillales</taxon>
        <taxon>Carnobacteriaceae</taxon>
        <taxon>Desemzia</taxon>
    </lineage>
</organism>
<name>A0A1I5YAR5_9LACT</name>
<dbReference type="GO" id="GO:0003735">
    <property type="term" value="F:structural constituent of ribosome"/>
    <property type="evidence" value="ECO:0007669"/>
    <property type="project" value="InterPro"/>
</dbReference>
<gene>
    <name evidence="10" type="primary">rplV</name>
    <name evidence="14" type="ORF">SAMN04488506_1877</name>
</gene>
<dbReference type="Gene3D" id="3.90.470.10">
    <property type="entry name" value="Ribosomal protein L22/L17"/>
    <property type="match status" value="1"/>
</dbReference>
<evidence type="ECO:0000256" key="6">
    <source>
        <dbReference type="ARBA" id="ARBA00022980"/>
    </source>
</evidence>
<evidence type="ECO:0000256" key="11">
    <source>
        <dbReference type="RuleBase" id="RU004005"/>
    </source>
</evidence>
<proteinExistence type="inferred from homology"/>
<comment type="subunit">
    <text evidence="3 10 12">Part of the 50S ribosomal subunit.</text>
</comment>
<accession>A0A1I5YAR5</accession>
<dbReference type="NCBIfam" id="TIGR01044">
    <property type="entry name" value="rplV_bact"/>
    <property type="match status" value="1"/>
</dbReference>
<evidence type="ECO:0000256" key="5">
    <source>
        <dbReference type="ARBA" id="ARBA00022884"/>
    </source>
</evidence>
<dbReference type="EMBL" id="FOXW01000007">
    <property type="protein sequence ID" value="SFQ41311.1"/>
    <property type="molecule type" value="Genomic_DNA"/>
</dbReference>
<keyword evidence="5 10" id="KW-0694">RNA-binding</keyword>
<keyword evidence="4 10" id="KW-0699">rRNA-binding</keyword>
<evidence type="ECO:0000256" key="13">
    <source>
        <dbReference type="RuleBase" id="RU004008"/>
    </source>
</evidence>
<evidence type="ECO:0000256" key="3">
    <source>
        <dbReference type="ARBA" id="ARBA00011838"/>
    </source>
</evidence>
<dbReference type="Proteomes" id="UP000199136">
    <property type="component" value="Unassembled WGS sequence"/>
</dbReference>
<comment type="similarity">
    <text evidence="2 10 11">Belongs to the universal ribosomal protein uL22 family.</text>
</comment>
<evidence type="ECO:0000256" key="8">
    <source>
        <dbReference type="ARBA" id="ARBA00025084"/>
    </source>
</evidence>
<dbReference type="InterPro" id="IPR001063">
    <property type="entry name" value="Ribosomal_uL22"/>
</dbReference>
<comment type="function">
    <text evidence="10 13">This protein binds specifically to 23S rRNA; its binding is stimulated by other ribosomal proteins, e.g., L4, L17, and L20. It is important during the early stages of 50S assembly. It makes multiple contacts with different domains of the 23S rRNA in the assembled 50S subunit and ribosome.</text>
</comment>
<evidence type="ECO:0000313" key="15">
    <source>
        <dbReference type="Proteomes" id="UP000199136"/>
    </source>
</evidence>
<protein>
    <recommendedName>
        <fullName evidence="9 10">Large ribosomal subunit protein uL22</fullName>
    </recommendedName>
</protein>
<evidence type="ECO:0000256" key="1">
    <source>
        <dbReference type="ARBA" id="ARBA00003478"/>
    </source>
</evidence>
<sequence>MSEQITAAKSTAKSVRIAARKVRLVVDLIRGKSVGEAISILKFTPRGASPVVEKVLKSAIANAEHNYDLNIENLVVSEAFVDEGPTMKRFRPRAKGSASPIMKRTSHITIVVSEKKEG</sequence>
<dbReference type="STRING" id="82801.SAMN04488506_1877"/>
<evidence type="ECO:0000256" key="4">
    <source>
        <dbReference type="ARBA" id="ARBA00022730"/>
    </source>
</evidence>
<dbReference type="GO" id="GO:0019843">
    <property type="term" value="F:rRNA binding"/>
    <property type="evidence" value="ECO:0007669"/>
    <property type="project" value="UniProtKB-UniRule"/>
</dbReference>
<evidence type="ECO:0000256" key="10">
    <source>
        <dbReference type="HAMAP-Rule" id="MF_01331"/>
    </source>
</evidence>
<evidence type="ECO:0000256" key="9">
    <source>
        <dbReference type="ARBA" id="ARBA00035207"/>
    </source>
</evidence>
<dbReference type="InterPro" id="IPR047867">
    <property type="entry name" value="Ribosomal_uL22_bac/org-type"/>
</dbReference>
<dbReference type="FunFam" id="3.90.470.10:FF:000001">
    <property type="entry name" value="50S ribosomal protein L22"/>
    <property type="match status" value="1"/>
</dbReference>
<keyword evidence="6 10" id="KW-0689">Ribosomal protein</keyword>
<comment type="function">
    <text evidence="8">This protein binds specifically to 23S rRNA; its binding is stimulated by other ribosomal proteins, e.g. L4, L17, and L20. It is important during the early stages of 50S assembly. It makes multiple contacts with different domains of the 23S rRNA in the assembled 50S subunit and ribosome.</text>
</comment>
<dbReference type="PANTHER" id="PTHR13501:SF8">
    <property type="entry name" value="LARGE RIBOSOMAL SUBUNIT PROTEIN UL22M"/>
    <property type="match status" value="1"/>
</dbReference>
<dbReference type="RefSeq" id="WP_092480905.1">
    <property type="nucleotide sequence ID" value="NZ_CP126128.1"/>
</dbReference>
<dbReference type="InterPro" id="IPR018260">
    <property type="entry name" value="Ribosomal_uL22_CS"/>
</dbReference>
<evidence type="ECO:0000256" key="12">
    <source>
        <dbReference type="RuleBase" id="RU004006"/>
    </source>
</evidence>
<dbReference type="CDD" id="cd00336">
    <property type="entry name" value="Ribosomal_L22"/>
    <property type="match status" value="1"/>
</dbReference>
<dbReference type="GO" id="GO:0006412">
    <property type="term" value="P:translation"/>
    <property type="evidence" value="ECO:0007669"/>
    <property type="project" value="UniProtKB-UniRule"/>
</dbReference>
<dbReference type="InterPro" id="IPR036394">
    <property type="entry name" value="Ribosomal_uL22_sf"/>
</dbReference>
<dbReference type="SUPFAM" id="SSF54843">
    <property type="entry name" value="Ribosomal protein L22"/>
    <property type="match status" value="1"/>
</dbReference>
<evidence type="ECO:0000313" key="14">
    <source>
        <dbReference type="EMBL" id="SFQ41311.1"/>
    </source>
</evidence>